<organism evidence="1 2">
    <name type="scientific">Castor canadensis</name>
    <name type="common">American beaver</name>
    <dbReference type="NCBI Taxonomy" id="51338"/>
    <lineage>
        <taxon>Eukaryota</taxon>
        <taxon>Metazoa</taxon>
        <taxon>Chordata</taxon>
        <taxon>Craniata</taxon>
        <taxon>Vertebrata</taxon>
        <taxon>Euteleostomi</taxon>
        <taxon>Mammalia</taxon>
        <taxon>Eutheria</taxon>
        <taxon>Euarchontoglires</taxon>
        <taxon>Glires</taxon>
        <taxon>Rodentia</taxon>
        <taxon>Castorimorpha</taxon>
        <taxon>Castoridae</taxon>
        <taxon>Castor</taxon>
    </lineage>
</organism>
<dbReference type="Proteomes" id="UP001732720">
    <property type="component" value="Chromosome 13"/>
</dbReference>
<protein>
    <submittedName>
        <fullName evidence="2">Uncharacterized protein isoform X3</fullName>
    </submittedName>
</protein>
<keyword evidence="1" id="KW-1185">Reference proteome</keyword>
<reference evidence="2" key="1">
    <citation type="submission" date="2025-08" db="UniProtKB">
        <authorList>
            <consortium name="RefSeq"/>
        </authorList>
    </citation>
    <scope>IDENTIFICATION</scope>
</reference>
<gene>
    <name evidence="2" type="primary">LOC109674615</name>
</gene>
<name>A0AC58KU94_CASCN</name>
<dbReference type="RefSeq" id="XP_073908437.1">
    <property type="nucleotide sequence ID" value="XM_074052336.1"/>
</dbReference>
<evidence type="ECO:0000313" key="2">
    <source>
        <dbReference type="RefSeq" id="XP_073908437.1"/>
    </source>
</evidence>
<sequence>MTKKDMKNVLQRHQLSESGHMVTFQLEFQILEIQGELVPANFLCKAYREKLSKAEILEKMVPSVLFWNPIFLPTTRGSNRRFTATEHELNRLFKCCITTSRCGTNFRT</sequence>
<evidence type="ECO:0000313" key="1">
    <source>
        <dbReference type="Proteomes" id="UP001732720"/>
    </source>
</evidence>
<proteinExistence type="predicted"/>
<accession>A0AC58KU94</accession>